<comment type="caution">
    <text evidence="1">The sequence shown here is derived from an EMBL/GenBank/DDBJ whole genome shotgun (WGS) entry which is preliminary data.</text>
</comment>
<evidence type="ECO:0000313" key="1">
    <source>
        <dbReference type="EMBL" id="MPM17770.1"/>
    </source>
</evidence>
<sequence length="54" mass="6420">MESLFLKLLRRFQFPAGILSLEGFRTLREISNRPERWNIETIEDFETSSKKSSD</sequence>
<proteinExistence type="predicted"/>
<name>A0A644XNK7_9ZZZZ</name>
<organism evidence="1">
    <name type="scientific">bioreactor metagenome</name>
    <dbReference type="NCBI Taxonomy" id="1076179"/>
    <lineage>
        <taxon>unclassified sequences</taxon>
        <taxon>metagenomes</taxon>
        <taxon>ecological metagenomes</taxon>
    </lineage>
</organism>
<dbReference type="EMBL" id="VSSQ01002858">
    <property type="protein sequence ID" value="MPM17770.1"/>
    <property type="molecule type" value="Genomic_DNA"/>
</dbReference>
<reference evidence="1" key="1">
    <citation type="submission" date="2019-08" db="EMBL/GenBank/DDBJ databases">
        <authorList>
            <person name="Kucharzyk K."/>
            <person name="Murdoch R.W."/>
            <person name="Higgins S."/>
            <person name="Loffler F."/>
        </authorList>
    </citation>
    <scope>NUCLEOTIDE SEQUENCE</scope>
</reference>
<protein>
    <submittedName>
        <fullName evidence="1">Uncharacterized protein</fullName>
    </submittedName>
</protein>
<gene>
    <name evidence="1" type="ORF">SDC9_64169</name>
</gene>
<dbReference type="AlphaFoldDB" id="A0A644XNK7"/>
<accession>A0A644XNK7</accession>